<keyword evidence="2" id="KW-1185">Reference proteome</keyword>
<organism evidence="1 2">
    <name type="scientific">Peptoclostridium litorale DSM 5388</name>
    <dbReference type="NCBI Taxonomy" id="1121324"/>
    <lineage>
        <taxon>Bacteria</taxon>
        <taxon>Bacillati</taxon>
        <taxon>Bacillota</taxon>
        <taxon>Clostridia</taxon>
        <taxon>Peptostreptococcales</taxon>
        <taxon>Peptoclostridiaceae</taxon>
        <taxon>Peptoclostridium</taxon>
    </lineage>
</organism>
<reference evidence="1 2" key="1">
    <citation type="submission" date="2014-03" db="EMBL/GenBank/DDBJ databases">
        <title>Genome sequence of Clostridium litorale W6, DSM 5388.</title>
        <authorList>
            <person name="Poehlein A."/>
            <person name="Jagirdar A."/>
            <person name="Khonsari B."/>
            <person name="Chibani C.M."/>
            <person name="Gutierrez Gutierrez D.A."/>
            <person name="Davydova E."/>
            <person name="Alghaithi H.S."/>
            <person name="Nair K.P."/>
            <person name="Dhamotharan K."/>
            <person name="Chandran L."/>
            <person name="G W."/>
            <person name="Daniel R."/>
        </authorList>
    </citation>
    <scope>NUCLEOTIDE SEQUENCE [LARGE SCALE GENOMIC DNA]</scope>
    <source>
        <strain evidence="1 2">W6</strain>
    </source>
</reference>
<evidence type="ECO:0000313" key="1">
    <source>
        <dbReference type="EMBL" id="KDR95917.1"/>
    </source>
</evidence>
<gene>
    <name evidence="1" type="ORF">CLIT_8c00860</name>
</gene>
<accession>A0A069RP14</accession>
<sequence length="56" mass="6925">MDEAASYKKAKLELIEKKKKECERHKCYRCRWLSHFYYKSNYDAVFVCMVPRCIRK</sequence>
<dbReference type="Proteomes" id="UP000027946">
    <property type="component" value="Unassembled WGS sequence"/>
</dbReference>
<comment type="caution">
    <text evidence="1">The sequence shown here is derived from an EMBL/GenBank/DDBJ whole genome shotgun (WGS) entry which is preliminary data.</text>
</comment>
<proteinExistence type="predicted"/>
<dbReference type="EMBL" id="JJMM01000008">
    <property type="protein sequence ID" value="KDR95917.1"/>
    <property type="molecule type" value="Genomic_DNA"/>
</dbReference>
<dbReference type="AlphaFoldDB" id="A0A069RP14"/>
<dbReference type="STRING" id="1121324.CLIT_8c00860"/>
<protein>
    <submittedName>
        <fullName evidence="1">Uncharacterized protein</fullName>
    </submittedName>
</protein>
<evidence type="ECO:0000313" key="2">
    <source>
        <dbReference type="Proteomes" id="UP000027946"/>
    </source>
</evidence>
<name>A0A069RP14_PEPLI</name>